<feature type="transmembrane region" description="Helical" evidence="2">
    <location>
        <begin position="197"/>
        <end position="214"/>
    </location>
</feature>
<dbReference type="SUPFAM" id="SSF103473">
    <property type="entry name" value="MFS general substrate transporter"/>
    <property type="match status" value="2"/>
</dbReference>
<dbReference type="Proteomes" id="UP001162480">
    <property type="component" value="Chromosome 23"/>
</dbReference>
<dbReference type="GO" id="GO:0022857">
    <property type="term" value="F:transmembrane transporter activity"/>
    <property type="evidence" value="ECO:0007669"/>
    <property type="project" value="InterPro"/>
</dbReference>
<evidence type="ECO:0000256" key="2">
    <source>
        <dbReference type="SAM" id="Phobius"/>
    </source>
</evidence>
<keyword evidence="2" id="KW-0472">Membrane</keyword>
<keyword evidence="5" id="KW-1185">Reference proteome</keyword>
<feature type="transmembrane region" description="Helical" evidence="2">
    <location>
        <begin position="122"/>
        <end position="142"/>
    </location>
</feature>
<dbReference type="InterPro" id="IPR020846">
    <property type="entry name" value="MFS_dom"/>
</dbReference>
<reference evidence="4" key="1">
    <citation type="submission" date="2023-08" db="EMBL/GenBank/DDBJ databases">
        <authorList>
            <person name="Alioto T."/>
            <person name="Alioto T."/>
            <person name="Gomez Garrido J."/>
        </authorList>
    </citation>
    <scope>NUCLEOTIDE SEQUENCE</scope>
</reference>
<gene>
    <name evidence="4" type="ORF">OCTVUL_1B012782</name>
</gene>
<organism evidence="4 5">
    <name type="scientific">Octopus vulgaris</name>
    <name type="common">Common octopus</name>
    <dbReference type="NCBI Taxonomy" id="6645"/>
    <lineage>
        <taxon>Eukaryota</taxon>
        <taxon>Metazoa</taxon>
        <taxon>Spiralia</taxon>
        <taxon>Lophotrochozoa</taxon>
        <taxon>Mollusca</taxon>
        <taxon>Cephalopoda</taxon>
        <taxon>Coleoidea</taxon>
        <taxon>Octopodiformes</taxon>
        <taxon>Octopoda</taxon>
        <taxon>Incirrata</taxon>
        <taxon>Octopodidae</taxon>
        <taxon>Octopus</taxon>
    </lineage>
</organism>
<protein>
    <recommendedName>
        <fullName evidence="3">Major facilitator superfamily (MFS) profile domain-containing protein</fullName>
    </recommendedName>
</protein>
<dbReference type="InterPro" id="IPR036259">
    <property type="entry name" value="MFS_trans_sf"/>
</dbReference>
<keyword evidence="2" id="KW-1133">Transmembrane helix</keyword>
<dbReference type="PANTHER" id="PTHR11360:SF284">
    <property type="entry name" value="EG:103B4.3 PROTEIN-RELATED"/>
    <property type="match status" value="1"/>
</dbReference>
<dbReference type="InterPro" id="IPR050327">
    <property type="entry name" value="Proton-linked_MCT"/>
</dbReference>
<dbReference type="PROSITE" id="PS50850">
    <property type="entry name" value="MFS"/>
    <property type="match status" value="1"/>
</dbReference>
<dbReference type="AlphaFoldDB" id="A0AA36FJW5"/>
<feature type="domain" description="Major facilitator superfamily (MFS) profile" evidence="3">
    <location>
        <begin position="84"/>
        <end position="302"/>
    </location>
</feature>
<accession>A0AA36FJW5</accession>
<evidence type="ECO:0000313" key="4">
    <source>
        <dbReference type="EMBL" id="CAI9739699.1"/>
    </source>
</evidence>
<feature type="transmembrane region" description="Helical" evidence="2">
    <location>
        <begin position="148"/>
        <end position="165"/>
    </location>
</feature>
<dbReference type="PANTHER" id="PTHR11360">
    <property type="entry name" value="MONOCARBOXYLATE TRANSPORTER"/>
    <property type="match status" value="1"/>
</dbReference>
<dbReference type="Gene3D" id="1.20.1250.20">
    <property type="entry name" value="MFS general substrate transporter like domains"/>
    <property type="match status" value="1"/>
</dbReference>
<sequence>MTKNSEILIQVDLLNTKPEEGKRNLTGVFTETCPQKGVNPGFCENEFTNRESELNVTANQPARMVKCTPEGHTSSKCSSFLKYLAYVSILYTNLLSFGIASSLGILYIYLIREFNTTKSETAMITSACGATLGCGGIFAGMLYRKIGVGWSFIVASALCSIGLFASSFTPNIWFLFFSLGILFGGTFYIFAPLCNTYSALVFLVVLNGFSRGMLSTIRPLVFKKVVGVEAYPLAIGYTYTLNGICAIPLATIVGKITDLTHSYDFAFYLTGLFETLMFLLLASSHLLITWMRKKNHKFKPEN</sequence>
<feature type="transmembrane region" description="Helical" evidence="2">
    <location>
        <begin position="83"/>
        <end position="110"/>
    </location>
</feature>
<evidence type="ECO:0000256" key="1">
    <source>
        <dbReference type="ARBA" id="ARBA00004141"/>
    </source>
</evidence>
<evidence type="ECO:0000259" key="3">
    <source>
        <dbReference type="PROSITE" id="PS50850"/>
    </source>
</evidence>
<feature type="transmembrane region" description="Helical" evidence="2">
    <location>
        <begin position="265"/>
        <end position="288"/>
    </location>
</feature>
<dbReference type="GO" id="GO:0016020">
    <property type="term" value="C:membrane"/>
    <property type="evidence" value="ECO:0007669"/>
    <property type="project" value="UniProtKB-SubCell"/>
</dbReference>
<dbReference type="EMBL" id="OX597836">
    <property type="protein sequence ID" value="CAI9739699.1"/>
    <property type="molecule type" value="Genomic_DNA"/>
</dbReference>
<comment type="subcellular location">
    <subcellularLocation>
        <location evidence="1">Membrane</location>
        <topology evidence="1">Multi-pass membrane protein</topology>
    </subcellularLocation>
</comment>
<feature type="transmembrane region" description="Helical" evidence="2">
    <location>
        <begin position="234"/>
        <end position="253"/>
    </location>
</feature>
<name>A0AA36FJW5_OCTVU</name>
<proteinExistence type="predicted"/>
<evidence type="ECO:0000313" key="5">
    <source>
        <dbReference type="Proteomes" id="UP001162480"/>
    </source>
</evidence>
<keyword evidence="2" id="KW-0812">Transmembrane</keyword>